<reference evidence="1 2" key="1">
    <citation type="journal article" date="2019" name="Sci. Rep.">
        <title>Orb-weaving spider Araneus ventricosus genome elucidates the spidroin gene catalogue.</title>
        <authorList>
            <person name="Kono N."/>
            <person name="Nakamura H."/>
            <person name="Ohtoshi R."/>
            <person name="Moran D.A.P."/>
            <person name="Shinohara A."/>
            <person name="Yoshida Y."/>
            <person name="Fujiwara M."/>
            <person name="Mori M."/>
            <person name="Tomita M."/>
            <person name="Arakawa K."/>
        </authorList>
    </citation>
    <scope>NUCLEOTIDE SEQUENCE [LARGE SCALE GENOMIC DNA]</scope>
</reference>
<sequence>MFPGNYVLCLFTASLKVTFWMNQFYVKEQQYTPSDLVSVIPDINTPSDLVSVIPDINTPSDLVSVIPDINTPSDLVSGIPDINFELLLLIQ</sequence>
<evidence type="ECO:0000313" key="2">
    <source>
        <dbReference type="Proteomes" id="UP000499080"/>
    </source>
</evidence>
<protein>
    <submittedName>
        <fullName evidence="1">Uncharacterized protein</fullName>
    </submittedName>
</protein>
<dbReference type="Proteomes" id="UP000499080">
    <property type="component" value="Unassembled WGS sequence"/>
</dbReference>
<comment type="caution">
    <text evidence="1">The sequence shown here is derived from an EMBL/GenBank/DDBJ whole genome shotgun (WGS) entry which is preliminary data.</text>
</comment>
<gene>
    <name evidence="1" type="ORF">AVEN_26785_1</name>
</gene>
<keyword evidence="2" id="KW-1185">Reference proteome</keyword>
<accession>A0A4Y2D554</accession>
<dbReference type="AlphaFoldDB" id="A0A4Y2D554"/>
<evidence type="ECO:0000313" key="1">
    <source>
        <dbReference type="EMBL" id="GBM11870.1"/>
    </source>
</evidence>
<dbReference type="EMBL" id="BGPR01000305">
    <property type="protein sequence ID" value="GBM11870.1"/>
    <property type="molecule type" value="Genomic_DNA"/>
</dbReference>
<organism evidence="1 2">
    <name type="scientific">Araneus ventricosus</name>
    <name type="common">Orbweaver spider</name>
    <name type="synonym">Epeira ventricosa</name>
    <dbReference type="NCBI Taxonomy" id="182803"/>
    <lineage>
        <taxon>Eukaryota</taxon>
        <taxon>Metazoa</taxon>
        <taxon>Ecdysozoa</taxon>
        <taxon>Arthropoda</taxon>
        <taxon>Chelicerata</taxon>
        <taxon>Arachnida</taxon>
        <taxon>Araneae</taxon>
        <taxon>Araneomorphae</taxon>
        <taxon>Entelegynae</taxon>
        <taxon>Araneoidea</taxon>
        <taxon>Araneidae</taxon>
        <taxon>Araneus</taxon>
    </lineage>
</organism>
<proteinExistence type="predicted"/>
<name>A0A4Y2D554_ARAVE</name>